<dbReference type="AlphaFoldDB" id="A0A6I1MKN5"/>
<dbReference type="Pfam" id="PF12869">
    <property type="entry name" value="tRNA_anti-like"/>
    <property type="match status" value="1"/>
</dbReference>
<evidence type="ECO:0000313" key="2">
    <source>
        <dbReference type="EMBL" id="MPQ43283.1"/>
    </source>
</evidence>
<keyword evidence="3" id="KW-1185">Reference proteome</keyword>
<protein>
    <submittedName>
        <fullName evidence="2">Uncharacterized protein</fullName>
    </submittedName>
</protein>
<gene>
    <name evidence="2" type="ORF">GBZ86_05835</name>
</gene>
<accession>A0A6I1MKN5</accession>
<organism evidence="2 3">
    <name type="scientific">Clostridium tarantellae</name>
    <dbReference type="NCBI Taxonomy" id="39493"/>
    <lineage>
        <taxon>Bacteria</taxon>
        <taxon>Bacillati</taxon>
        <taxon>Bacillota</taxon>
        <taxon>Clostridia</taxon>
        <taxon>Eubacteriales</taxon>
        <taxon>Clostridiaceae</taxon>
        <taxon>Clostridium</taxon>
    </lineage>
</organism>
<dbReference type="EMBL" id="WHJC01000054">
    <property type="protein sequence ID" value="MPQ43283.1"/>
    <property type="molecule type" value="Genomic_DNA"/>
</dbReference>
<dbReference type="Proteomes" id="UP000430345">
    <property type="component" value="Unassembled WGS sequence"/>
</dbReference>
<feature type="compositionally biased region" description="Low complexity" evidence="1">
    <location>
        <begin position="34"/>
        <end position="47"/>
    </location>
</feature>
<name>A0A6I1MKN5_9CLOT</name>
<comment type="caution">
    <text evidence="2">The sequence shown here is derived from an EMBL/GenBank/DDBJ whole genome shotgun (WGS) entry which is preliminary data.</text>
</comment>
<dbReference type="PROSITE" id="PS51257">
    <property type="entry name" value="PROKAR_LIPOPROTEIN"/>
    <property type="match status" value="1"/>
</dbReference>
<feature type="region of interest" description="Disordered" evidence="1">
    <location>
        <begin position="29"/>
        <end position="49"/>
    </location>
</feature>
<proteinExistence type="predicted"/>
<dbReference type="InterPro" id="IPR024422">
    <property type="entry name" value="Protein_unknown_function_OB"/>
</dbReference>
<reference evidence="2 3" key="1">
    <citation type="submission" date="2019-10" db="EMBL/GenBank/DDBJ databases">
        <title>The Genome Sequence of Clostridium tarantellae Isolated from Fish Brain.</title>
        <authorList>
            <person name="Bano L."/>
            <person name="Kiel M."/>
            <person name="Sales G."/>
            <person name="Doxey A.C."/>
            <person name="Mansfield M.J."/>
            <person name="Schiavone M."/>
            <person name="Rossetto O."/>
            <person name="Pirazzini M."/>
            <person name="Dobrindt U."/>
            <person name="Montecucco C."/>
        </authorList>
    </citation>
    <scope>NUCLEOTIDE SEQUENCE [LARGE SCALE GENOMIC DNA]</scope>
    <source>
        <strain evidence="2 3">DSM 3997</strain>
    </source>
</reference>
<sequence>MKEHMKRLLIILTLIIVLGVSIMGCGNSNKNDKLNSNNTTTENSNSNENKEKVQLEAVKANYNDVINGKYNDKIIWVEGEVILIKDGSFPDFDLKVKDNNEFVTYKILNAESLEGLKQGDKVKVYGTVTDAKNPIIEASTIDKE</sequence>
<evidence type="ECO:0000256" key="1">
    <source>
        <dbReference type="SAM" id="MobiDB-lite"/>
    </source>
</evidence>
<dbReference type="OrthoDB" id="1771659at2"/>
<evidence type="ECO:0000313" key="3">
    <source>
        <dbReference type="Proteomes" id="UP000430345"/>
    </source>
</evidence>